<keyword evidence="4" id="KW-1185">Reference proteome</keyword>
<dbReference type="PRINTS" id="PR00080">
    <property type="entry name" value="SDRFAMILY"/>
</dbReference>
<evidence type="ECO:0000313" key="3">
    <source>
        <dbReference type="EMBL" id="KGD64889.1"/>
    </source>
</evidence>
<name>A0A095SKL9_9GAMM</name>
<dbReference type="SUPFAM" id="SSF51735">
    <property type="entry name" value="NAD(P)-binding Rossmann-fold domains"/>
    <property type="match status" value="1"/>
</dbReference>
<dbReference type="eggNOG" id="COG1028">
    <property type="taxonomic scope" value="Bacteria"/>
</dbReference>
<dbReference type="InterPro" id="IPR002347">
    <property type="entry name" value="SDR_fam"/>
</dbReference>
<gene>
    <name evidence="3" type="ORF">Y5S_01797</name>
</gene>
<dbReference type="PATRIC" id="fig|1177154.3.peg.1834"/>
<accession>A0A095SKL9</accession>
<evidence type="ECO:0000256" key="1">
    <source>
        <dbReference type="ARBA" id="ARBA00006484"/>
    </source>
</evidence>
<dbReference type="STRING" id="1177154.Y5S_01797"/>
<dbReference type="GO" id="GO:0016616">
    <property type="term" value="F:oxidoreductase activity, acting on the CH-OH group of donors, NAD or NADP as acceptor"/>
    <property type="evidence" value="ECO:0007669"/>
    <property type="project" value="TreeGrafter"/>
</dbReference>
<dbReference type="PRINTS" id="PR00081">
    <property type="entry name" value="GDHRDH"/>
</dbReference>
<reference evidence="3 4" key="1">
    <citation type="submission" date="2012-09" db="EMBL/GenBank/DDBJ databases">
        <title>Genome Sequence of alkane-degrading Bacterium Alcanivorax sp. 19-m-6.</title>
        <authorList>
            <person name="Lai Q."/>
            <person name="Shao Z."/>
        </authorList>
    </citation>
    <scope>NUCLEOTIDE SEQUENCE [LARGE SCALE GENOMIC DNA]</scope>
    <source>
        <strain evidence="3 4">19-m-6</strain>
    </source>
</reference>
<dbReference type="GO" id="GO:0030497">
    <property type="term" value="P:fatty acid elongation"/>
    <property type="evidence" value="ECO:0007669"/>
    <property type="project" value="TreeGrafter"/>
</dbReference>
<comment type="caution">
    <text evidence="3">The sequence shown here is derived from an EMBL/GenBank/DDBJ whole genome shotgun (WGS) entry which is preliminary data.</text>
</comment>
<dbReference type="Proteomes" id="UP000029444">
    <property type="component" value="Unassembled WGS sequence"/>
</dbReference>
<dbReference type="InterPro" id="IPR036291">
    <property type="entry name" value="NAD(P)-bd_dom_sf"/>
</dbReference>
<dbReference type="Pfam" id="PF13561">
    <property type="entry name" value="adh_short_C2"/>
    <property type="match status" value="1"/>
</dbReference>
<protein>
    <submittedName>
        <fullName evidence="3">Short-chain dehydrogenase/reductase</fullName>
    </submittedName>
</protein>
<dbReference type="SMART" id="SM00822">
    <property type="entry name" value="PKS_KR"/>
    <property type="match status" value="1"/>
</dbReference>
<evidence type="ECO:0000259" key="2">
    <source>
        <dbReference type="SMART" id="SM00822"/>
    </source>
</evidence>
<comment type="similarity">
    <text evidence="1">Belongs to the short-chain dehydrogenases/reductases (SDR) family.</text>
</comment>
<dbReference type="OrthoDB" id="9803333at2"/>
<dbReference type="FunFam" id="3.40.50.720:FF:000084">
    <property type="entry name" value="Short-chain dehydrogenase reductase"/>
    <property type="match status" value="1"/>
</dbReference>
<proteinExistence type="inferred from homology"/>
<dbReference type="PANTHER" id="PTHR42760">
    <property type="entry name" value="SHORT-CHAIN DEHYDROGENASES/REDUCTASES FAMILY MEMBER"/>
    <property type="match status" value="1"/>
</dbReference>
<dbReference type="PANTHER" id="PTHR42760:SF135">
    <property type="entry name" value="BLL7886 PROTEIN"/>
    <property type="match status" value="1"/>
</dbReference>
<dbReference type="InterPro" id="IPR057326">
    <property type="entry name" value="KR_dom"/>
</dbReference>
<feature type="domain" description="Ketoreductase" evidence="2">
    <location>
        <begin position="10"/>
        <end position="220"/>
    </location>
</feature>
<evidence type="ECO:0000313" key="4">
    <source>
        <dbReference type="Proteomes" id="UP000029444"/>
    </source>
</evidence>
<dbReference type="RefSeq" id="WP_035232368.1">
    <property type="nucleotide sequence ID" value="NZ_ARXV01000006.1"/>
</dbReference>
<dbReference type="EMBL" id="ARXV01000006">
    <property type="protein sequence ID" value="KGD64889.1"/>
    <property type="molecule type" value="Genomic_DNA"/>
</dbReference>
<sequence length="251" mass="26925">MTQRFSVAGKRILITGASSGFGAHFAKALAEEGADVVLAARRVEKLEDTANAVRALGREATVVPMDVSDHASVEAAFADMPPLDVVVNNAGISQEGPTENIPEEEWDRVIDTNLKGVWAVSKFAIQQWKRDGRPGSIVNIASILGLRVGGRVAPYTASKAAVVQLTKSLALDCARYNIRCNAICPGYVETDINRDFFSSPQAEKMLKRIPYRRLGQIDELVGPLLLLASDASSYMSGAIIAVDGGHLCNTL</sequence>
<dbReference type="Gene3D" id="3.40.50.720">
    <property type="entry name" value="NAD(P)-binding Rossmann-like Domain"/>
    <property type="match status" value="1"/>
</dbReference>
<dbReference type="PROSITE" id="PS00061">
    <property type="entry name" value="ADH_SHORT"/>
    <property type="match status" value="1"/>
</dbReference>
<dbReference type="AlphaFoldDB" id="A0A095SKL9"/>
<dbReference type="InterPro" id="IPR020904">
    <property type="entry name" value="Sc_DH/Rdtase_CS"/>
</dbReference>
<organism evidence="3 4">
    <name type="scientific">Alcanivorax nanhaiticus</name>
    <dbReference type="NCBI Taxonomy" id="1177154"/>
    <lineage>
        <taxon>Bacteria</taxon>
        <taxon>Pseudomonadati</taxon>
        <taxon>Pseudomonadota</taxon>
        <taxon>Gammaproteobacteria</taxon>
        <taxon>Oceanospirillales</taxon>
        <taxon>Alcanivoracaceae</taxon>
        <taxon>Alcanivorax</taxon>
    </lineage>
</organism>
<dbReference type="CDD" id="cd05233">
    <property type="entry name" value="SDR_c"/>
    <property type="match status" value="1"/>
</dbReference>